<feature type="compositionally biased region" description="Polar residues" evidence="1">
    <location>
        <begin position="9"/>
        <end position="18"/>
    </location>
</feature>
<dbReference type="AlphaFoldDB" id="A0AAD1MZ06"/>
<protein>
    <submittedName>
        <fullName evidence="2">Uncharacterized protein</fullName>
    </submittedName>
</protein>
<evidence type="ECO:0000313" key="2">
    <source>
        <dbReference type="EMBL" id="BBZ61164.1"/>
    </source>
</evidence>
<accession>A0AAD1MZ06</accession>
<evidence type="ECO:0000256" key="1">
    <source>
        <dbReference type="SAM" id="MobiDB-lite"/>
    </source>
</evidence>
<name>A0AAD1MZ06_MYCMB</name>
<reference evidence="2 3" key="1">
    <citation type="journal article" date="2019" name="Emerg. Microbes Infect.">
        <title>Comprehensive subspecies identification of 175 nontuberculous mycobacteria species based on 7547 genomic profiles.</title>
        <authorList>
            <person name="Matsumoto Y."/>
            <person name="Kinjo T."/>
            <person name="Motooka D."/>
            <person name="Nabeya D."/>
            <person name="Jung N."/>
            <person name="Uechi K."/>
            <person name="Horii T."/>
            <person name="Iida T."/>
            <person name="Fujita J."/>
            <person name="Nakamura S."/>
        </authorList>
    </citation>
    <scope>NUCLEOTIDE SEQUENCE [LARGE SCALE GENOMIC DNA]</scope>
    <source>
        <strain evidence="2 3">JCM 15658</strain>
    </source>
</reference>
<feature type="region of interest" description="Disordered" evidence="1">
    <location>
        <begin position="1"/>
        <end position="28"/>
    </location>
</feature>
<feature type="compositionally biased region" description="Low complexity" evidence="1">
    <location>
        <begin position="19"/>
        <end position="28"/>
    </location>
</feature>
<dbReference type="Proteomes" id="UP000466039">
    <property type="component" value="Chromosome"/>
</dbReference>
<evidence type="ECO:0000313" key="3">
    <source>
        <dbReference type="Proteomes" id="UP000466039"/>
    </source>
</evidence>
<dbReference type="EMBL" id="AP022617">
    <property type="protein sequence ID" value="BBZ61164.1"/>
    <property type="molecule type" value="Genomic_DNA"/>
</dbReference>
<gene>
    <name evidence="2" type="ORF">MMON_24650</name>
</gene>
<proteinExistence type="predicted"/>
<sequence>MSAAAAPGNSPTNQIVNNTAATPDPAITTASRGLARMLGNPAPTLLDVVRRIPPTVAHVSRG</sequence>
<keyword evidence="3" id="KW-1185">Reference proteome</keyword>
<organism evidence="2 3">
    <name type="scientific">Mycolicibacterium monacense</name>
    <name type="common">Mycobacterium monacense</name>
    <dbReference type="NCBI Taxonomy" id="85693"/>
    <lineage>
        <taxon>Bacteria</taxon>
        <taxon>Bacillati</taxon>
        <taxon>Actinomycetota</taxon>
        <taxon>Actinomycetes</taxon>
        <taxon>Mycobacteriales</taxon>
        <taxon>Mycobacteriaceae</taxon>
        <taxon>Mycolicibacterium</taxon>
    </lineage>
</organism>